<name>A0A853BB75_9PSEU</name>
<dbReference type="PROSITE" id="PS50977">
    <property type="entry name" value="HTH_TETR_2"/>
    <property type="match status" value="1"/>
</dbReference>
<dbReference type="PANTHER" id="PTHR30055:SF238">
    <property type="entry name" value="MYCOFACTOCIN BIOSYNTHESIS TRANSCRIPTIONAL REGULATOR MFTR-RELATED"/>
    <property type="match status" value="1"/>
</dbReference>
<evidence type="ECO:0000256" key="3">
    <source>
        <dbReference type="ARBA" id="ARBA00023163"/>
    </source>
</evidence>
<dbReference type="EMBL" id="JACCFK010000002">
    <property type="protein sequence ID" value="NYI91937.1"/>
    <property type="molecule type" value="Genomic_DNA"/>
</dbReference>
<evidence type="ECO:0000313" key="7">
    <source>
        <dbReference type="Proteomes" id="UP000549616"/>
    </source>
</evidence>
<dbReference type="Gene3D" id="1.10.357.10">
    <property type="entry name" value="Tetracycline Repressor, domain 2"/>
    <property type="match status" value="1"/>
</dbReference>
<evidence type="ECO:0000313" key="6">
    <source>
        <dbReference type="EMBL" id="NYI91937.1"/>
    </source>
</evidence>
<gene>
    <name evidence="6" type="ORF">HNR02_005312</name>
</gene>
<dbReference type="PANTHER" id="PTHR30055">
    <property type="entry name" value="HTH-TYPE TRANSCRIPTIONAL REGULATOR RUTR"/>
    <property type="match status" value="1"/>
</dbReference>
<keyword evidence="7" id="KW-1185">Reference proteome</keyword>
<organism evidence="6 7">
    <name type="scientific">Amycolatopsis endophytica</name>
    <dbReference type="NCBI Taxonomy" id="860233"/>
    <lineage>
        <taxon>Bacteria</taxon>
        <taxon>Bacillati</taxon>
        <taxon>Actinomycetota</taxon>
        <taxon>Actinomycetes</taxon>
        <taxon>Pseudonocardiales</taxon>
        <taxon>Pseudonocardiaceae</taxon>
        <taxon>Amycolatopsis</taxon>
    </lineage>
</organism>
<dbReference type="AlphaFoldDB" id="A0A853BB75"/>
<dbReference type="InterPro" id="IPR001647">
    <property type="entry name" value="HTH_TetR"/>
</dbReference>
<dbReference type="SUPFAM" id="SSF46689">
    <property type="entry name" value="Homeodomain-like"/>
    <property type="match status" value="1"/>
</dbReference>
<dbReference type="Proteomes" id="UP000549616">
    <property type="component" value="Unassembled WGS sequence"/>
</dbReference>
<dbReference type="Pfam" id="PF00440">
    <property type="entry name" value="TetR_N"/>
    <property type="match status" value="1"/>
</dbReference>
<evidence type="ECO:0000256" key="1">
    <source>
        <dbReference type="ARBA" id="ARBA00023015"/>
    </source>
</evidence>
<protein>
    <submittedName>
        <fullName evidence="6">AcrR family transcriptional regulator</fullName>
    </submittedName>
</protein>
<proteinExistence type="predicted"/>
<dbReference type="RefSeq" id="WP_179776245.1">
    <property type="nucleotide sequence ID" value="NZ_JACCFK010000002.1"/>
</dbReference>
<keyword evidence="1" id="KW-0805">Transcription regulation</keyword>
<evidence type="ECO:0000256" key="2">
    <source>
        <dbReference type="ARBA" id="ARBA00023125"/>
    </source>
</evidence>
<feature type="DNA-binding region" description="H-T-H motif" evidence="4">
    <location>
        <begin position="31"/>
        <end position="50"/>
    </location>
</feature>
<accession>A0A853BB75</accession>
<keyword evidence="2 4" id="KW-0238">DNA-binding</keyword>
<keyword evidence="3" id="KW-0804">Transcription</keyword>
<comment type="caution">
    <text evidence="6">The sequence shown here is derived from an EMBL/GenBank/DDBJ whole genome shotgun (WGS) entry which is preliminary data.</text>
</comment>
<evidence type="ECO:0000259" key="5">
    <source>
        <dbReference type="PROSITE" id="PS50977"/>
    </source>
</evidence>
<reference evidence="6 7" key="1">
    <citation type="submission" date="2020-07" db="EMBL/GenBank/DDBJ databases">
        <title>Sequencing the genomes of 1000 actinobacteria strains.</title>
        <authorList>
            <person name="Klenk H.-P."/>
        </authorList>
    </citation>
    <scope>NUCLEOTIDE SEQUENCE [LARGE SCALE GENOMIC DNA]</scope>
    <source>
        <strain evidence="6 7">DSM 104006</strain>
    </source>
</reference>
<evidence type="ECO:0000256" key="4">
    <source>
        <dbReference type="PROSITE-ProRule" id="PRU00335"/>
    </source>
</evidence>
<sequence>MPTGVHIRDARRQLFDAAERILLREGPAALTSRAVTAEAGCAKGVLHRHFADFDDFLAELVRERVARLEDQAAALHGTAGTGSVIANLTDALIELFDPVAVGVVGLVIFRDELRARLRQAWPGIPVLTEAAAMIAAYLTDECELGRLAADTDAGSLALALIGSGHLLFADRASGPPGFAAVEQVVSAVLADVVGRRLL</sequence>
<dbReference type="InterPro" id="IPR009057">
    <property type="entry name" value="Homeodomain-like_sf"/>
</dbReference>
<dbReference type="GO" id="GO:0000976">
    <property type="term" value="F:transcription cis-regulatory region binding"/>
    <property type="evidence" value="ECO:0007669"/>
    <property type="project" value="TreeGrafter"/>
</dbReference>
<dbReference type="GO" id="GO:0003700">
    <property type="term" value="F:DNA-binding transcription factor activity"/>
    <property type="evidence" value="ECO:0007669"/>
    <property type="project" value="TreeGrafter"/>
</dbReference>
<dbReference type="InterPro" id="IPR050109">
    <property type="entry name" value="HTH-type_TetR-like_transc_reg"/>
</dbReference>
<feature type="domain" description="HTH tetR-type" evidence="5">
    <location>
        <begin position="8"/>
        <end position="68"/>
    </location>
</feature>